<evidence type="ECO:0000313" key="2">
    <source>
        <dbReference type="EMBL" id="KAK1398229.1"/>
    </source>
</evidence>
<accession>A0AAD8J605</accession>
<keyword evidence="3" id="KW-1185">Reference proteome</keyword>
<reference evidence="2" key="1">
    <citation type="submission" date="2023-02" db="EMBL/GenBank/DDBJ databases">
        <title>Genome of toxic invasive species Heracleum sosnowskyi carries increased number of genes despite the absence of recent whole-genome duplications.</title>
        <authorList>
            <person name="Schelkunov M."/>
            <person name="Shtratnikova V."/>
            <person name="Makarenko M."/>
            <person name="Klepikova A."/>
            <person name="Omelchenko D."/>
            <person name="Novikova G."/>
            <person name="Obukhova E."/>
            <person name="Bogdanov V."/>
            <person name="Penin A."/>
            <person name="Logacheva M."/>
        </authorList>
    </citation>
    <scope>NUCLEOTIDE SEQUENCE</scope>
    <source>
        <strain evidence="2">Hsosn_3</strain>
        <tissue evidence="2">Leaf</tissue>
    </source>
</reference>
<dbReference type="PANTHER" id="PTHR45654:SF77">
    <property type="entry name" value="HOMEOBOX-LEUCINE ZIPPER PROTEIN MERISTEM L1"/>
    <property type="match status" value="1"/>
</dbReference>
<dbReference type="Pfam" id="PF25797">
    <property type="entry name" value="PDF2_C"/>
    <property type="match status" value="1"/>
</dbReference>
<dbReference type="Proteomes" id="UP001237642">
    <property type="component" value="Unassembled WGS sequence"/>
</dbReference>
<organism evidence="2 3">
    <name type="scientific">Heracleum sosnowskyi</name>
    <dbReference type="NCBI Taxonomy" id="360622"/>
    <lineage>
        <taxon>Eukaryota</taxon>
        <taxon>Viridiplantae</taxon>
        <taxon>Streptophyta</taxon>
        <taxon>Embryophyta</taxon>
        <taxon>Tracheophyta</taxon>
        <taxon>Spermatophyta</taxon>
        <taxon>Magnoliopsida</taxon>
        <taxon>eudicotyledons</taxon>
        <taxon>Gunneridae</taxon>
        <taxon>Pentapetalae</taxon>
        <taxon>asterids</taxon>
        <taxon>campanulids</taxon>
        <taxon>Apiales</taxon>
        <taxon>Apiaceae</taxon>
        <taxon>Apioideae</taxon>
        <taxon>apioid superclade</taxon>
        <taxon>Tordylieae</taxon>
        <taxon>Tordyliinae</taxon>
        <taxon>Heracleum</taxon>
    </lineage>
</organism>
<proteinExistence type="predicted"/>
<dbReference type="PANTHER" id="PTHR45654">
    <property type="entry name" value="HOMEOBOX-LEUCINE ZIPPER PROTEIN MERISTEM L1"/>
    <property type="match status" value="1"/>
</dbReference>
<protein>
    <recommendedName>
        <fullName evidence="1">HD-Zip IV C-terminal domain-containing protein</fullName>
    </recommendedName>
</protein>
<gene>
    <name evidence="2" type="ORF">POM88_008092</name>
</gene>
<name>A0AAD8J605_9APIA</name>
<dbReference type="InterPro" id="IPR042160">
    <property type="entry name" value="HD-Zip_IV"/>
</dbReference>
<dbReference type="AlphaFoldDB" id="A0AAD8J605"/>
<sequence length="115" mass="12255">MKQGNMFVLQESWSDPVASHVVYAPTEIGAIYEILGGSNPDVLPLLPLGLSILPDGPSFHEEGSSGTLLTVSFQVLTSESPVADIDLEDASKLAQFTRRSCEKIKHAFGAIGPNT</sequence>
<feature type="domain" description="HD-Zip IV C-terminal" evidence="1">
    <location>
        <begin position="2"/>
        <end position="108"/>
    </location>
</feature>
<reference evidence="2" key="2">
    <citation type="submission" date="2023-05" db="EMBL/GenBank/DDBJ databases">
        <authorList>
            <person name="Schelkunov M.I."/>
        </authorList>
    </citation>
    <scope>NUCLEOTIDE SEQUENCE</scope>
    <source>
        <strain evidence="2">Hsosn_3</strain>
        <tissue evidence="2">Leaf</tissue>
    </source>
</reference>
<evidence type="ECO:0000259" key="1">
    <source>
        <dbReference type="Pfam" id="PF25797"/>
    </source>
</evidence>
<comment type="caution">
    <text evidence="2">The sequence shown here is derived from an EMBL/GenBank/DDBJ whole genome shotgun (WGS) entry which is preliminary data.</text>
</comment>
<evidence type="ECO:0000313" key="3">
    <source>
        <dbReference type="Proteomes" id="UP001237642"/>
    </source>
</evidence>
<dbReference type="EMBL" id="JAUIZM010000002">
    <property type="protein sequence ID" value="KAK1398229.1"/>
    <property type="molecule type" value="Genomic_DNA"/>
</dbReference>
<dbReference type="InterPro" id="IPR057993">
    <property type="entry name" value="HD-Zip_IV_C"/>
</dbReference>